<accession>A0ABM8GBP7</accession>
<gene>
    <name evidence="1" type="ORF">GCM10025866_15680</name>
</gene>
<keyword evidence="2" id="KW-1185">Reference proteome</keyword>
<evidence type="ECO:0000313" key="2">
    <source>
        <dbReference type="Proteomes" id="UP001321498"/>
    </source>
</evidence>
<proteinExistence type="predicted"/>
<dbReference type="EMBL" id="AP027731">
    <property type="protein sequence ID" value="BDZ45659.1"/>
    <property type="molecule type" value="Genomic_DNA"/>
</dbReference>
<evidence type="ECO:0008006" key="3">
    <source>
        <dbReference type="Google" id="ProtNLM"/>
    </source>
</evidence>
<sequence length="102" mass="10517">MVLLVGVQRRPAGFARLVQAVAESPATGVMLADPSARAHAARLDWTLEFPLASPSAFDSYAAAASLVSLLAGAVLTALGQEGAERVRGVRSRYAALGELEGP</sequence>
<evidence type="ECO:0000313" key="1">
    <source>
        <dbReference type="EMBL" id="BDZ45659.1"/>
    </source>
</evidence>
<reference evidence="2" key="1">
    <citation type="journal article" date="2019" name="Int. J. Syst. Evol. Microbiol.">
        <title>The Global Catalogue of Microorganisms (GCM) 10K type strain sequencing project: providing services to taxonomists for standard genome sequencing and annotation.</title>
        <authorList>
            <consortium name="The Broad Institute Genomics Platform"/>
            <consortium name="The Broad Institute Genome Sequencing Center for Infectious Disease"/>
            <person name="Wu L."/>
            <person name="Ma J."/>
        </authorList>
    </citation>
    <scope>NUCLEOTIDE SEQUENCE [LARGE SCALE GENOMIC DNA]</scope>
    <source>
        <strain evidence="2">NBRC 108725</strain>
    </source>
</reference>
<dbReference type="Proteomes" id="UP001321498">
    <property type="component" value="Chromosome"/>
</dbReference>
<protein>
    <recommendedName>
        <fullName evidence="3">SIS domain-containing protein</fullName>
    </recommendedName>
</protein>
<organism evidence="1 2">
    <name type="scientific">Naasia aerilata</name>
    <dbReference type="NCBI Taxonomy" id="1162966"/>
    <lineage>
        <taxon>Bacteria</taxon>
        <taxon>Bacillati</taxon>
        <taxon>Actinomycetota</taxon>
        <taxon>Actinomycetes</taxon>
        <taxon>Micrococcales</taxon>
        <taxon>Microbacteriaceae</taxon>
        <taxon>Naasia</taxon>
    </lineage>
</organism>
<name>A0ABM8GBP7_9MICO</name>